<sequence>MTMTIRNELGVPSRSREWCRINTQSGALTEIMIYGVIGSYWMETDAQSVANQIKALDTDEIVVRINSPGGAAFDGIAIMNALRAHDAKVIVHVDGLAASAASVVAMAGDEIVMGEGSQMMIHEAWMYTEGDAAGLRSDADRLDKLSDSLTAIYARRARGEIDEWRALVAAETWFTAEEAVAAGLADRVSTDALESSELAATFNLSRFRFAGRDHAPAPRIPSAEAVEVTNRKEGDMPTLKETLAQRLGTAADVSDEIIVAALDEALAEQAEDRSASDIEARAGVVTVDADQYAAMQAEVAANREFRVRQEAAESRSYIDTAIAAGKFPPAKAEHYEKLLAAAPAETRALIDAMPANVFPVAEIGHDGDALKPDDHSTALTATADRVGFGLAERF</sequence>
<reference evidence="7 9" key="1">
    <citation type="submission" date="2019-10" db="EMBL/GenBank/DDBJ databases">
        <title>Draft Genome Assembly of Rhodococcus zopfii DSM44189.</title>
        <authorList>
            <person name="Sutton J.M."/>
            <person name="Akob D.M."/>
            <person name="Bushman T.J."/>
        </authorList>
    </citation>
    <scope>NUCLEOTIDE SEQUENCE [LARGE SCALE GENOMIC DNA]</scope>
    <source>
        <strain evidence="7 9">DSM 44189</strain>
    </source>
</reference>
<accession>A0ABU3WJT1</accession>
<dbReference type="CDD" id="cd07016">
    <property type="entry name" value="S14_ClpP_1"/>
    <property type="match status" value="1"/>
</dbReference>
<keyword evidence="4" id="KW-0378">Hydrolase</keyword>
<evidence type="ECO:0000313" key="7">
    <source>
        <dbReference type="EMBL" id="MDV2474227.1"/>
    </source>
</evidence>
<evidence type="ECO:0000256" key="3">
    <source>
        <dbReference type="ARBA" id="ARBA00022670"/>
    </source>
</evidence>
<dbReference type="InterPro" id="IPR029045">
    <property type="entry name" value="ClpP/crotonase-like_dom_sf"/>
</dbReference>
<dbReference type="PANTHER" id="PTHR10381">
    <property type="entry name" value="ATP-DEPENDENT CLP PROTEASE PROTEOLYTIC SUBUNIT"/>
    <property type="match status" value="1"/>
</dbReference>
<evidence type="ECO:0000256" key="4">
    <source>
        <dbReference type="ARBA" id="ARBA00022801"/>
    </source>
</evidence>
<dbReference type="InterPro" id="IPR001907">
    <property type="entry name" value="ClpP"/>
</dbReference>
<dbReference type="Pfam" id="PF00574">
    <property type="entry name" value="CLP_protease"/>
    <property type="match status" value="1"/>
</dbReference>
<protein>
    <recommendedName>
        <fullName evidence="6">ATP-dependent Clp protease proteolytic subunit</fullName>
    </recommendedName>
</protein>
<dbReference type="InterPro" id="IPR012106">
    <property type="entry name" value="Phage_Mu_Gp1"/>
</dbReference>
<dbReference type="Gene3D" id="3.90.226.10">
    <property type="entry name" value="2-enoyl-CoA Hydratase, Chain A, domain 1"/>
    <property type="match status" value="1"/>
</dbReference>
<dbReference type="PANTHER" id="PTHR10381:SF70">
    <property type="entry name" value="ATP-DEPENDENT CLP PROTEASE PROTEOLYTIC SUBUNIT"/>
    <property type="match status" value="1"/>
</dbReference>
<evidence type="ECO:0000256" key="6">
    <source>
        <dbReference type="RuleBase" id="RU003567"/>
    </source>
</evidence>
<comment type="similarity">
    <text evidence="1 6">Belongs to the peptidase S14 family.</text>
</comment>
<comment type="caution">
    <text evidence="7">The sequence shown here is derived from an EMBL/GenBank/DDBJ whole genome shotgun (WGS) entry which is preliminary data.</text>
</comment>
<name>A0ABU3WJT1_9NOCA</name>
<dbReference type="InterPro" id="IPR023562">
    <property type="entry name" value="ClpP/TepA"/>
</dbReference>
<dbReference type="NCBIfam" id="NF045542">
    <property type="entry name" value="Clp_rel_HeadMat"/>
    <property type="match status" value="1"/>
</dbReference>
<keyword evidence="5" id="KW-0720">Serine protease</keyword>
<keyword evidence="3" id="KW-0645">Protease</keyword>
<dbReference type="EMBL" id="WBMO01000001">
    <property type="protein sequence ID" value="MDV2474227.1"/>
    <property type="molecule type" value="Genomic_DNA"/>
</dbReference>
<dbReference type="Proteomes" id="UP001275440">
    <property type="component" value="Unassembled WGS sequence"/>
</dbReference>
<evidence type="ECO:0000256" key="2">
    <source>
        <dbReference type="ARBA" id="ARBA00022490"/>
    </source>
</evidence>
<dbReference type="Pfam" id="PF10123">
    <property type="entry name" value="Mu-like_Pro"/>
    <property type="match status" value="1"/>
</dbReference>
<evidence type="ECO:0000313" key="9">
    <source>
        <dbReference type="Proteomes" id="UP001275440"/>
    </source>
</evidence>
<organism evidence="7 9">
    <name type="scientific">Rhodococcus zopfii</name>
    <dbReference type="NCBI Taxonomy" id="43772"/>
    <lineage>
        <taxon>Bacteria</taxon>
        <taxon>Bacillati</taxon>
        <taxon>Actinomycetota</taxon>
        <taxon>Actinomycetes</taxon>
        <taxon>Mycobacteriales</taxon>
        <taxon>Nocardiaceae</taxon>
        <taxon>Rhodococcus</taxon>
    </lineage>
</organism>
<evidence type="ECO:0000256" key="5">
    <source>
        <dbReference type="ARBA" id="ARBA00022825"/>
    </source>
</evidence>
<gene>
    <name evidence="7" type="ORF">F8M49_00290</name>
    <name evidence="8" type="ORF">F8M49_30060</name>
</gene>
<dbReference type="SUPFAM" id="SSF52096">
    <property type="entry name" value="ClpP/crotonase"/>
    <property type="match status" value="1"/>
</dbReference>
<evidence type="ECO:0000313" key="8">
    <source>
        <dbReference type="EMBL" id="MDV2478605.1"/>
    </source>
</evidence>
<dbReference type="EMBL" id="WBMO01000005">
    <property type="protein sequence ID" value="MDV2478605.1"/>
    <property type="molecule type" value="Genomic_DNA"/>
</dbReference>
<proteinExistence type="inferred from homology"/>
<evidence type="ECO:0000256" key="1">
    <source>
        <dbReference type="ARBA" id="ARBA00007039"/>
    </source>
</evidence>
<dbReference type="PRINTS" id="PR00127">
    <property type="entry name" value="CLPPROTEASEP"/>
</dbReference>
<keyword evidence="9" id="KW-1185">Reference proteome</keyword>
<keyword evidence="2" id="KW-0963">Cytoplasm</keyword>